<evidence type="ECO:0008006" key="3">
    <source>
        <dbReference type="Google" id="ProtNLM"/>
    </source>
</evidence>
<reference evidence="1 2" key="1">
    <citation type="submission" date="2018-07" db="EMBL/GenBank/DDBJ databases">
        <title>Modular assembly of carbohydrate-degrading microbial communities in the ocean.</title>
        <authorList>
            <person name="Enke T.N."/>
            <person name="Datta M.S."/>
            <person name="Schwartzman J.A."/>
            <person name="Cermak N."/>
            <person name="Schmitz D.A."/>
            <person name="Barrere J."/>
            <person name="Cordero O.X."/>
        </authorList>
    </citation>
    <scope>NUCLEOTIDE SEQUENCE [LARGE SCALE GENOMIC DNA]</scope>
    <source>
        <strain evidence="1 2">C3M10</strain>
    </source>
</reference>
<dbReference type="EMBL" id="QOCE01000006">
    <property type="protein sequence ID" value="RBW61115.1"/>
    <property type="molecule type" value="Genomic_DNA"/>
</dbReference>
<dbReference type="Proteomes" id="UP000252706">
    <property type="component" value="Unassembled WGS sequence"/>
</dbReference>
<accession>A0A366X7S9</accession>
<evidence type="ECO:0000313" key="2">
    <source>
        <dbReference type="Proteomes" id="UP000252706"/>
    </source>
</evidence>
<organism evidence="1 2">
    <name type="scientific">Phaeobacter gallaeciensis</name>
    <dbReference type="NCBI Taxonomy" id="60890"/>
    <lineage>
        <taxon>Bacteria</taxon>
        <taxon>Pseudomonadati</taxon>
        <taxon>Pseudomonadota</taxon>
        <taxon>Alphaproteobacteria</taxon>
        <taxon>Rhodobacterales</taxon>
        <taxon>Roseobacteraceae</taxon>
        <taxon>Phaeobacter</taxon>
    </lineage>
</organism>
<dbReference type="InterPro" id="IPR025737">
    <property type="entry name" value="FApF"/>
</dbReference>
<name>A0A366X7S9_9RHOB</name>
<gene>
    <name evidence="1" type="ORF">DS909_02790</name>
</gene>
<evidence type="ECO:0000313" key="1">
    <source>
        <dbReference type="EMBL" id="RBW61115.1"/>
    </source>
</evidence>
<protein>
    <recommendedName>
        <fullName evidence="3">Transporter</fullName>
    </recommendedName>
</protein>
<dbReference type="AlphaFoldDB" id="A0A366X7S9"/>
<comment type="caution">
    <text evidence="1">The sequence shown here is derived from an EMBL/GenBank/DDBJ whole genome shotgun (WGS) entry which is preliminary data.</text>
</comment>
<proteinExistence type="predicted"/>
<sequence>MLFGPKQCFGYLLGRKNVKQTSFLVKLRKLRVLLGLSLMAVHSHTPVYAGEGAFSNYFPGAYGSLLPGMAPEPGYVFANVNLLYSGKANRAVSEGKINTSMESKAFYALFQGLHVWDAPALGGRFAVGGYLPLGYASYSSSVGGFSRSQDEFAFGDMGIIPASFYWSSGNFHSNLYGLIIAPTGEYDTGNLVNIGRNYWSLDLVAAMTWFNPDSGTEFSVVPGLMFNTENPDTNYRTGTEFHMDFMFNQFLSEDLALGIHGYAYKQLTGDSGSGALLGDFKGEALGIGPAISWIPKSAGGSIALSASWVHDVHSKNRLSGDYGALSFSIQF</sequence>
<dbReference type="OrthoDB" id="7372889at2"/>
<dbReference type="Pfam" id="PF13557">
    <property type="entry name" value="Phenol_MetA_deg"/>
    <property type="match status" value="1"/>
</dbReference>